<dbReference type="SUPFAM" id="SSF101898">
    <property type="entry name" value="NHL repeat"/>
    <property type="match status" value="1"/>
</dbReference>
<dbReference type="EMBL" id="CAJNOJ010000688">
    <property type="protein sequence ID" value="CAF1510159.1"/>
    <property type="molecule type" value="Genomic_DNA"/>
</dbReference>
<comment type="caution">
    <text evidence="1">The sequence shown here is derived from an EMBL/GenBank/DDBJ whole genome shotgun (WGS) entry which is preliminary data.</text>
</comment>
<dbReference type="OrthoDB" id="342730at2759"/>
<dbReference type="InterPro" id="IPR011042">
    <property type="entry name" value="6-blade_b-propeller_TolB-like"/>
</dbReference>
<accession>A0A815PFA5</accession>
<dbReference type="EMBL" id="CAJNOR010003791">
    <property type="protein sequence ID" value="CAF1448003.1"/>
    <property type="molecule type" value="Genomic_DNA"/>
</dbReference>
<evidence type="ECO:0000313" key="3">
    <source>
        <dbReference type="Proteomes" id="UP000663828"/>
    </source>
</evidence>
<sequence>MIKSNFNKYKPFYSIPNAITILPELCELNTYNSFGWIANPIAIHWTMRWQSWDRILIVQTHPHPPETDDDDRCMCISDASNHRVVKIFFGTTSGVVFAGGNEIDQLNNPADVILYNWSRIIAFDRQNLISFIHCYGIAMDNDENFYVSDYHYHVVRRWKHGEADGTKVAGRNGDVSLLNQLHSLPFIFVDRNVSVSLADTFNSRIMKWIEDAQEGIVVARPRFSAGSPTREIHVAGVIVDLMGNVYVSDADNCEITRWTPGTLIDEIVAKQYKVKENDDISCDLAKIAFDRQDNLYVVNTHNH</sequence>
<proteinExistence type="predicted"/>
<dbReference type="Proteomes" id="UP000663828">
    <property type="component" value="Unassembled WGS sequence"/>
</dbReference>
<gene>
    <name evidence="2" type="ORF">EDS130_LOCUS43195</name>
    <name evidence="1" type="ORF">XAT740_LOCUS36704</name>
</gene>
<keyword evidence="3" id="KW-1185">Reference proteome</keyword>
<dbReference type="Gene3D" id="2.120.10.30">
    <property type="entry name" value="TolB, C-terminal domain"/>
    <property type="match status" value="1"/>
</dbReference>
<evidence type="ECO:0000313" key="2">
    <source>
        <dbReference type="EMBL" id="CAF1510159.1"/>
    </source>
</evidence>
<protein>
    <submittedName>
        <fullName evidence="1">Uncharacterized protein</fullName>
    </submittedName>
</protein>
<organism evidence="1 3">
    <name type="scientific">Adineta ricciae</name>
    <name type="common">Rotifer</name>
    <dbReference type="NCBI Taxonomy" id="249248"/>
    <lineage>
        <taxon>Eukaryota</taxon>
        <taxon>Metazoa</taxon>
        <taxon>Spiralia</taxon>
        <taxon>Gnathifera</taxon>
        <taxon>Rotifera</taxon>
        <taxon>Eurotatoria</taxon>
        <taxon>Bdelloidea</taxon>
        <taxon>Adinetida</taxon>
        <taxon>Adinetidae</taxon>
        <taxon>Adineta</taxon>
    </lineage>
</organism>
<reference evidence="1" key="1">
    <citation type="submission" date="2021-02" db="EMBL/GenBank/DDBJ databases">
        <authorList>
            <person name="Nowell W R."/>
        </authorList>
    </citation>
    <scope>NUCLEOTIDE SEQUENCE</scope>
</reference>
<evidence type="ECO:0000313" key="1">
    <source>
        <dbReference type="EMBL" id="CAF1448003.1"/>
    </source>
</evidence>
<dbReference type="Proteomes" id="UP000663852">
    <property type="component" value="Unassembled WGS sequence"/>
</dbReference>
<dbReference type="AlphaFoldDB" id="A0A815PFA5"/>
<name>A0A815PFA5_ADIRI</name>